<feature type="chain" id="PRO_5005191882" description="DUF4203 domain-containing protein" evidence="2">
    <location>
        <begin position="22"/>
        <end position="232"/>
    </location>
</feature>
<feature type="transmembrane region" description="Helical" evidence="1">
    <location>
        <begin position="89"/>
        <end position="111"/>
    </location>
</feature>
<dbReference type="AlphaFoldDB" id="A0A0G4HUS6"/>
<dbReference type="Gene3D" id="1.20.1070.10">
    <property type="entry name" value="Rhodopsin 7-helix transmembrane proteins"/>
    <property type="match status" value="1"/>
</dbReference>
<organism evidence="3">
    <name type="scientific">Chromera velia CCMP2878</name>
    <dbReference type="NCBI Taxonomy" id="1169474"/>
    <lineage>
        <taxon>Eukaryota</taxon>
        <taxon>Sar</taxon>
        <taxon>Alveolata</taxon>
        <taxon>Colpodellida</taxon>
        <taxon>Chromeraceae</taxon>
        <taxon>Chromera</taxon>
    </lineage>
</organism>
<dbReference type="EMBL" id="CDMZ01003944">
    <property type="protein sequence ID" value="CEM48140.1"/>
    <property type="molecule type" value="Genomic_DNA"/>
</dbReference>
<dbReference type="VEuPathDB" id="CryptoDB:Cvel_8685"/>
<feature type="transmembrane region" description="Helical" evidence="1">
    <location>
        <begin position="190"/>
        <end position="209"/>
    </location>
</feature>
<accession>A0A0G4HUS6</accession>
<feature type="signal peptide" evidence="2">
    <location>
        <begin position="1"/>
        <end position="21"/>
    </location>
</feature>
<keyword evidence="2" id="KW-0732">Signal</keyword>
<evidence type="ECO:0008006" key="4">
    <source>
        <dbReference type="Google" id="ProtNLM"/>
    </source>
</evidence>
<keyword evidence="1" id="KW-0472">Membrane</keyword>
<keyword evidence="1" id="KW-1133">Transmembrane helix</keyword>
<protein>
    <recommendedName>
        <fullName evidence="4">DUF4203 domain-containing protein</fullName>
    </recommendedName>
</protein>
<evidence type="ECO:0000313" key="3">
    <source>
        <dbReference type="EMBL" id="CEM48140.1"/>
    </source>
</evidence>
<evidence type="ECO:0000256" key="1">
    <source>
        <dbReference type="SAM" id="Phobius"/>
    </source>
</evidence>
<keyword evidence="1" id="KW-0812">Transmembrane</keyword>
<feature type="transmembrane region" description="Helical" evidence="1">
    <location>
        <begin position="37"/>
        <end position="54"/>
    </location>
</feature>
<feature type="transmembrane region" description="Helical" evidence="1">
    <location>
        <begin position="61"/>
        <end position="83"/>
    </location>
</feature>
<proteinExistence type="predicted"/>
<feature type="transmembrane region" description="Helical" evidence="1">
    <location>
        <begin position="118"/>
        <end position="139"/>
    </location>
</feature>
<name>A0A0G4HUS6_9ALVE</name>
<sequence>MCLLWASAIFFASSLLAIVRGAGMKYSENRYPEHATAVVSATGALAYFWMGLVFRKDEADAYLFASGLLWLAATPLVSTAYLSRVGAETKWVMIAGGLGLLAGLFPLAGVFGNSMVSWIGFGLGMACAVGLLGVLWFFGFISNNLGKGVGAIVRGGACLGLFSVGLLCEIAHQKFLAGQGIQSVPPIGKALAVISVDLVALWIAPWSILPPYPQSSGDTTGKMIDLLQEEKY</sequence>
<evidence type="ECO:0000256" key="2">
    <source>
        <dbReference type="SAM" id="SignalP"/>
    </source>
</evidence>
<gene>
    <name evidence="3" type="ORF">Cvel_8685</name>
</gene>
<reference evidence="3" key="1">
    <citation type="submission" date="2014-11" db="EMBL/GenBank/DDBJ databases">
        <authorList>
            <person name="Otto D Thomas"/>
            <person name="Naeem Raeece"/>
        </authorList>
    </citation>
    <scope>NUCLEOTIDE SEQUENCE</scope>
</reference>
<feature type="transmembrane region" description="Helical" evidence="1">
    <location>
        <begin position="151"/>
        <end position="170"/>
    </location>
</feature>